<dbReference type="EMBL" id="CAMAPE010000053">
    <property type="protein sequence ID" value="CAH9109935.1"/>
    <property type="molecule type" value="Genomic_DNA"/>
</dbReference>
<dbReference type="PANTHER" id="PTHR16079:SF4">
    <property type="entry name" value="E3 UBIQUITIN-PROTEIN LIGASE CHFR"/>
    <property type="match status" value="1"/>
</dbReference>
<keyword evidence="7" id="KW-0539">Nucleus</keyword>
<feature type="domain" description="RING-type" evidence="10">
    <location>
        <begin position="130"/>
        <end position="175"/>
    </location>
</feature>
<dbReference type="Pfam" id="PF17979">
    <property type="entry name" value="zf-CRD"/>
    <property type="match status" value="1"/>
</dbReference>
<evidence type="ECO:0000259" key="10">
    <source>
        <dbReference type="PROSITE" id="PS50089"/>
    </source>
</evidence>
<dbReference type="Gene3D" id="3.30.40.140">
    <property type="match status" value="1"/>
</dbReference>
<dbReference type="SMART" id="SM00184">
    <property type="entry name" value="RING"/>
    <property type="match status" value="1"/>
</dbReference>
<dbReference type="Proteomes" id="UP001152484">
    <property type="component" value="Unassembled WGS sequence"/>
</dbReference>
<evidence type="ECO:0000256" key="6">
    <source>
        <dbReference type="ARBA" id="ARBA00022833"/>
    </source>
</evidence>
<comment type="subcellular location">
    <subcellularLocation>
        <location evidence="1">Nucleus</location>
    </subcellularLocation>
</comment>
<keyword evidence="6" id="KW-0862">Zinc</keyword>
<protein>
    <recommendedName>
        <fullName evidence="10">RING-type domain-containing protein</fullName>
    </recommendedName>
</protein>
<dbReference type="InterPro" id="IPR001841">
    <property type="entry name" value="Znf_RING"/>
</dbReference>
<keyword evidence="8" id="KW-0131">Cell cycle</keyword>
<evidence type="ECO:0000256" key="5">
    <source>
        <dbReference type="ARBA" id="ARBA00022786"/>
    </source>
</evidence>
<evidence type="ECO:0000256" key="4">
    <source>
        <dbReference type="ARBA" id="ARBA00022771"/>
    </source>
</evidence>
<dbReference type="GO" id="GO:0008270">
    <property type="term" value="F:zinc ion binding"/>
    <property type="evidence" value="ECO:0007669"/>
    <property type="project" value="UniProtKB-KW"/>
</dbReference>
<evidence type="ECO:0000313" key="12">
    <source>
        <dbReference type="Proteomes" id="UP001152484"/>
    </source>
</evidence>
<accession>A0A9P1EK68</accession>
<dbReference type="SUPFAM" id="SSF57850">
    <property type="entry name" value="RING/U-box"/>
    <property type="match status" value="1"/>
</dbReference>
<dbReference type="InterPro" id="IPR052256">
    <property type="entry name" value="E3_ubiquitin-ligase_CHFR"/>
</dbReference>
<evidence type="ECO:0000256" key="3">
    <source>
        <dbReference type="ARBA" id="ARBA00022723"/>
    </source>
</evidence>
<dbReference type="InterPro" id="IPR018957">
    <property type="entry name" value="Znf_C3HC4_RING-type"/>
</dbReference>
<keyword evidence="4 9" id="KW-0863">Zinc-finger</keyword>
<evidence type="ECO:0000256" key="2">
    <source>
        <dbReference type="ARBA" id="ARBA00022679"/>
    </source>
</evidence>
<dbReference type="OrthoDB" id="1305878at2759"/>
<evidence type="ECO:0000256" key="8">
    <source>
        <dbReference type="ARBA" id="ARBA00023306"/>
    </source>
</evidence>
<dbReference type="InterPro" id="IPR040909">
    <property type="entry name" value="CHFR_Znf-CRD"/>
</dbReference>
<gene>
    <name evidence="11" type="ORF">CEURO_LOCUS18643</name>
</gene>
<proteinExistence type="predicted"/>
<reference evidence="11" key="1">
    <citation type="submission" date="2022-07" db="EMBL/GenBank/DDBJ databases">
        <authorList>
            <person name="Macas J."/>
            <person name="Novak P."/>
            <person name="Neumann P."/>
        </authorList>
    </citation>
    <scope>NUCLEOTIDE SEQUENCE</scope>
</reference>
<dbReference type="PANTHER" id="PTHR16079">
    <property type="entry name" value="UBIQUITIN LIGASE PROTEIN CHFR"/>
    <property type="match status" value="1"/>
</dbReference>
<dbReference type="PROSITE" id="PS50089">
    <property type="entry name" value="ZF_RING_2"/>
    <property type="match status" value="1"/>
</dbReference>
<dbReference type="GO" id="GO:0004842">
    <property type="term" value="F:ubiquitin-protein transferase activity"/>
    <property type="evidence" value="ECO:0007669"/>
    <property type="project" value="TreeGrafter"/>
</dbReference>
<dbReference type="Pfam" id="PF00097">
    <property type="entry name" value="zf-C3HC4"/>
    <property type="match status" value="1"/>
</dbReference>
<comment type="caution">
    <text evidence="11">The sequence shown here is derived from an EMBL/GenBank/DDBJ whole genome shotgun (WGS) entry which is preliminary data.</text>
</comment>
<dbReference type="InterPro" id="IPR013083">
    <property type="entry name" value="Znf_RING/FYVE/PHD"/>
</dbReference>
<keyword evidence="2" id="KW-0808">Transferase</keyword>
<name>A0A9P1EK68_CUSEU</name>
<sequence>MEVGQSSGSFSDDVIWARLIPVGSSSSEIELKLNETVICLEVSTLEKPSWCKITRGGDMVSATIQNTSSNVILVDETIVLDEQTAMIKCGSEIALSLSTKGSLKYRFEVMPAEEPCKHLKVSVDVEHAKCSICLNIWHDVVTVAPCLHNFCNGCFSEWLRRSQEKCSSVKCPECRAVIQFVGKNAFLHNMEENILQADPSLKRPGEDIKLIESYASINSPLVLNSGKKSKKKRAHSPSDDASILGLPCLQCGTEIRGFQCNRSTVHLQCQTCGGMMPLRLNAGVPQNCVGCDRAFCAAYWHAQGVNGSDLQPVCSPESFKPIKDRTITQIPSFTHENNRHEQEITERCIAKMGKSLQDVVSDWIVKFDNKQIDRTRMMLNHAETITSRTCCCSECYEKIVAFLLYWFRVTLLKHSMAAEDSQREDCWYGYACRTQHHNEEHARKRNHVCRPTRGRHM</sequence>
<evidence type="ECO:0000256" key="9">
    <source>
        <dbReference type="PROSITE-ProRule" id="PRU00175"/>
    </source>
</evidence>
<dbReference type="AlphaFoldDB" id="A0A9P1EK68"/>
<keyword evidence="12" id="KW-1185">Reference proteome</keyword>
<dbReference type="Gene3D" id="3.30.40.10">
    <property type="entry name" value="Zinc/RING finger domain, C3HC4 (zinc finger)"/>
    <property type="match status" value="1"/>
</dbReference>
<evidence type="ECO:0000256" key="1">
    <source>
        <dbReference type="ARBA" id="ARBA00004123"/>
    </source>
</evidence>
<dbReference type="GO" id="GO:0016567">
    <property type="term" value="P:protein ubiquitination"/>
    <property type="evidence" value="ECO:0007669"/>
    <property type="project" value="TreeGrafter"/>
</dbReference>
<organism evidence="11 12">
    <name type="scientific">Cuscuta europaea</name>
    <name type="common">European dodder</name>
    <dbReference type="NCBI Taxonomy" id="41803"/>
    <lineage>
        <taxon>Eukaryota</taxon>
        <taxon>Viridiplantae</taxon>
        <taxon>Streptophyta</taxon>
        <taxon>Embryophyta</taxon>
        <taxon>Tracheophyta</taxon>
        <taxon>Spermatophyta</taxon>
        <taxon>Magnoliopsida</taxon>
        <taxon>eudicotyledons</taxon>
        <taxon>Gunneridae</taxon>
        <taxon>Pentapetalae</taxon>
        <taxon>asterids</taxon>
        <taxon>lamiids</taxon>
        <taxon>Solanales</taxon>
        <taxon>Convolvulaceae</taxon>
        <taxon>Cuscuteae</taxon>
        <taxon>Cuscuta</taxon>
        <taxon>Cuscuta subgen. Cuscuta</taxon>
    </lineage>
</organism>
<evidence type="ECO:0000256" key="7">
    <source>
        <dbReference type="ARBA" id="ARBA00023242"/>
    </source>
</evidence>
<dbReference type="GO" id="GO:0006511">
    <property type="term" value="P:ubiquitin-dependent protein catabolic process"/>
    <property type="evidence" value="ECO:0007669"/>
    <property type="project" value="TreeGrafter"/>
</dbReference>
<dbReference type="GO" id="GO:0005634">
    <property type="term" value="C:nucleus"/>
    <property type="evidence" value="ECO:0007669"/>
    <property type="project" value="UniProtKB-SubCell"/>
</dbReference>
<evidence type="ECO:0000313" key="11">
    <source>
        <dbReference type="EMBL" id="CAH9109935.1"/>
    </source>
</evidence>
<keyword evidence="3" id="KW-0479">Metal-binding</keyword>
<keyword evidence="5" id="KW-0833">Ubl conjugation pathway</keyword>